<dbReference type="RefSeq" id="WP_011367627.1">
    <property type="nucleotide sequence ID" value="NC_007519.1"/>
</dbReference>
<dbReference type="InterPro" id="IPR000014">
    <property type="entry name" value="PAS"/>
</dbReference>
<dbReference type="GO" id="GO:0000155">
    <property type="term" value="F:phosphorelay sensor kinase activity"/>
    <property type="evidence" value="ECO:0007669"/>
    <property type="project" value="InterPro"/>
</dbReference>
<evidence type="ECO:0000256" key="6">
    <source>
        <dbReference type="ARBA" id="ARBA00022777"/>
    </source>
</evidence>
<feature type="transmembrane region" description="Helical" evidence="10">
    <location>
        <begin position="194"/>
        <end position="216"/>
    </location>
</feature>
<keyword evidence="13" id="KW-1185">Reference proteome</keyword>
<dbReference type="KEGG" id="dde:Dde_1684"/>
<keyword evidence="5" id="KW-0547">Nucleotide-binding</keyword>
<dbReference type="SUPFAM" id="SSF47384">
    <property type="entry name" value="Homodimeric domain of signal transducing histidine kinase"/>
    <property type="match status" value="1"/>
</dbReference>
<organism evidence="12 13">
    <name type="scientific">Oleidesulfovibrio alaskensis (strain ATCC BAA-1058 / DSM 17464 / G20)</name>
    <name type="common">Desulfovibrio alaskensis</name>
    <dbReference type="NCBI Taxonomy" id="207559"/>
    <lineage>
        <taxon>Bacteria</taxon>
        <taxon>Pseudomonadati</taxon>
        <taxon>Thermodesulfobacteriota</taxon>
        <taxon>Desulfovibrionia</taxon>
        <taxon>Desulfovibrionales</taxon>
        <taxon>Desulfovibrionaceae</taxon>
        <taxon>Oleidesulfovibrio</taxon>
    </lineage>
</organism>
<dbReference type="PANTHER" id="PTHR43065:SF10">
    <property type="entry name" value="PEROXIDE STRESS-ACTIVATED HISTIDINE KINASE MAK3"/>
    <property type="match status" value="1"/>
</dbReference>
<dbReference type="InterPro" id="IPR036890">
    <property type="entry name" value="HATPase_C_sf"/>
</dbReference>
<keyword evidence="6 12" id="KW-0418">Kinase</keyword>
<dbReference type="HOGENOM" id="CLU_000445_89_29_7"/>
<dbReference type="SMART" id="SM00388">
    <property type="entry name" value="HisKA"/>
    <property type="match status" value="1"/>
</dbReference>
<keyword evidence="10" id="KW-1133">Transmembrane helix</keyword>
<accession>Q311B5</accession>
<dbReference type="CDD" id="cd00082">
    <property type="entry name" value="HisKA"/>
    <property type="match status" value="1"/>
</dbReference>
<dbReference type="Gene3D" id="3.30.565.10">
    <property type="entry name" value="Histidine kinase-like ATPase, C-terminal domain"/>
    <property type="match status" value="1"/>
</dbReference>
<feature type="transmembrane region" description="Helical" evidence="10">
    <location>
        <begin position="12"/>
        <end position="35"/>
    </location>
</feature>
<dbReference type="SUPFAM" id="SSF55785">
    <property type="entry name" value="PYP-like sensor domain (PAS domain)"/>
    <property type="match status" value="1"/>
</dbReference>
<feature type="compositionally biased region" description="Acidic residues" evidence="9">
    <location>
        <begin position="564"/>
        <end position="575"/>
    </location>
</feature>
<dbReference type="STRING" id="207559.Dde_1684"/>
<dbReference type="PROSITE" id="PS50109">
    <property type="entry name" value="HIS_KIN"/>
    <property type="match status" value="1"/>
</dbReference>
<keyword evidence="4" id="KW-0808">Transferase</keyword>
<dbReference type="CDD" id="cd00075">
    <property type="entry name" value="HATPase"/>
    <property type="match status" value="1"/>
</dbReference>
<dbReference type="InterPro" id="IPR003661">
    <property type="entry name" value="HisK_dim/P_dom"/>
</dbReference>
<dbReference type="SMART" id="SM00387">
    <property type="entry name" value="HATPase_c"/>
    <property type="match status" value="1"/>
</dbReference>
<evidence type="ECO:0000256" key="4">
    <source>
        <dbReference type="ARBA" id="ARBA00022679"/>
    </source>
</evidence>
<dbReference type="Proteomes" id="UP000002710">
    <property type="component" value="Chromosome"/>
</dbReference>
<evidence type="ECO:0000313" key="13">
    <source>
        <dbReference type="Proteomes" id="UP000002710"/>
    </source>
</evidence>
<keyword evidence="3" id="KW-0597">Phosphoprotein</keyword>
<dbReference type="PRINTS" id="PR00344">
    <property type="entry name" value="BCTRLSENSOR"/>
</dbReference>
<feature type="region of interest" description="Disordered" evidence="9">
    <location>
        <begin position="562"/>
        <end position="581"/>
    </location>
</feature>
<proteinExistence type="predicted"/>
<dbReference type="PANTHER" id="PTHR43065">
    <property type="entry name" value="SENSOR HISTIDINE KINASE"/>
    <property type="match status" value="1"/>
</dbReference>
<comment type="catalytic activity">
    <reaction evidence="1">
        <text>ATP + protein L-histidine = ADP + protein N-phospho-L-histidine.</text>
        <dbReference type="EC" id="2.7.13.3"/>
    </reaction>
</comment>
<dbReference type="GO" id="GO:0005524">
    <property type="term" value="F:ATP binding"/>
    <property type="evidence" value="ECO:0007669"/>
    <property type="project" value="UniProtKB-KW"/>
</dbReference>
<evidence type="ECO:0000256" key="9">
    <source>
        <dbReference type="SAM" id="MobiDB-lite"/>
    </source>
</evidence>
<feature type="domain" description="Histidine kinase" evidence="11">
    <location>
        <begin position="356"/>
        <end position="565"/>
    </location>
</feature>
<evidence type="ECO:0000256" key="3">
    <source>
        <dbReference type="ARBA" id="ARBA00022553"/>
    </source>
</evidence>
<gene>
    <name evidence="12" type="ordered locus">Dde_1684</name>
</gene>
<dbReference type="AlphaFoldDB" id="Q311B5"/>
<evidence type="ECO:0000256" key="1">
    <source>
        <dbReference type="ARBA" id="ARBA00000085"/>
    </source>
</evidence>
<dbReference type="InterPro" id="IPR004358">
    <property type="entry name" value="Sig_transdc_His_kin-like_C"/>
</dbReference>
<dbReference type="Pfam" id="PF02518">
    <property type="entry name" value="HATPase_c"/>
    <property type="match status" value="1"/>
</dbReference>
<evidence type="ECO:0000256" key="8">
    <source>
        <dbReference type="ARBA" id="ARBA00023012"/>
    </source>
</evidence>
<keyword evidence="8" id="KW-0902">Two-component regulatory system</keyword>
<evidence type="ECO:0000259" key="11">
    <source>
        <dbReference type="PROSITE" id="PS50109"/>
    </source>
</evidence>
<dbReference type="Gene3D" id="1.10.287.130">
    <property type="match status" value="1"/>
</dbReference>
<keyword evidence="10" id="KW-0812">Transmembrane</keyword>
<sequence length="581" mass="63155">MEVADYKRERSTLIIAVLTLVTVGLSLIVSTGQVLSQQEEAGTQHLILASRSVLQAVDSSLRRNMTTDAQGGATFGAGAAEFFRELEQSGEVLFVGLIDKHGGRVLTSRSSGESGTILFPPDALRTLAQTGEWHGRVGFGLASAYVYGKRIIPGNTGSMSIARAETGEPLPAFLVVGLDMAKHQAIYRKFRQNALFQAAYILGAAVLIWALAMGLIKRREMAGKARQLERFQVKLLDNLPDGLVTIGENGTILAANPAANGILQARGEGLAGKLLDDLPDDILRCLAAPETETAGWRQDSVRGAHLEILSVRMPGSSETDDASRLVIIRDRTQIRTLEKSLSDAEKLAAVGTLAAGVAHEIRNPLSALRGFAQYFAKKFKDRHPEEVYAQTMVREADRLNRVITDLLYLARPRRVTPRLVRLRALVSEVEDLVRFDLDERKVNMVVSLGPEEVWADEDTLKQAVLNLVLNSLDALKETDGGARQVDVASGLAKDGVWLFVRDTANGMTKEQAEQAFEPFYTTKKKGTGLGLALVHKTMRDHGGKAIIDTAPGHGTTVGLFFPDHDDDVADDTNEADAERDS</sequence>
<name>Q311B5_OLEA2</name>
<dbReference type="Pfam" id="PF13188">
    <property type="entry name" value="PAS_8"/>
    <property type="match status" value="1"/>
</dbReference>
<dbReference type="InterPro" id="IPR003594">
    <property type="entry name" value="HATPase_dom"/>
</dbReference>
<evidence type="ECO:0000313" key="12">
    <source>
        <dbReference type="EMBL" id="ABB38481.1"/>
    </source>
</evidence>
<dbReference type="EC" id="2.7.13.3" evidence="2"/>
<dbReference type="EMBL" id="CP000112">
    <property type="protein sequence ID" value="ABB38481.1"/>
    <property type="molecule type" value="Genomic_DNA"/>
</dbReference>
<dbReference type="InterPro" id="IPR005467">
    <property type="entry name" value="His_kinase_dom"/>
</dbReference>
<evidence type="ECO:0000256" key="5">
    <source>
        <dbReference type="ARBA" id="ARBA00022741"/>
    </source>
</evidence>
<dbReference type="eggNOG" id="COG3852">
    <property type="taxonomic scope" value="Bacteria"/>
</dbReference>
<evidence type="ECO:0000256" key="7">
    <source>
        <dbReference type="ARBA" id="ARBA00022840"/>
    </source>
</evidence>
<dbReference type="InterPro" id="IPR036097">
    <property type="entry name" value="HisK_dim/P_sf"/>
</dbReference>
<dbReference type="InterPro" id="IPR035965">
    <property type="entry name" value="PAS-like_dom_sf"/>
</dbReference>
<evidence type="ECO:0000256" key="10">
    <source>
        <dbReference type="SAM" id="Phobius"/>
    </source>
</evidence>
<keyword evidence="7" id="KW-0067">ATP-binding</keyword>
<dbReference type="SUPFAM" id="SSF55874">
    <property type="entry name" value="ATPase domain of HSP90 chaperone/DNA topoisomerase II/histidine kinase"/>
    <property type="match status" value="1"/>
</dbReference>
<protein>
    <recommendedName>
        <fullName evidence="2">histidine kinase</fullName>
        <ecNumber evidence="2">2.7.13.3</ecNumber>
    </recommendedName>
</protein>
<keyword evidence="10" id="KW-0472">Membrane</keyword>
<evidence type="ECO:0000256" key="2">
    <source>
        <dbReference type="ARBA" id="ARBA00012438"/>
    </source>
</evidence>
<dbReference type="Pfam" id="PF00512">
    <property type="entry name" value="HisKA"/>
    <property type="match status" value="1"/>
</dbReference>
<dbReference type="Gene3D" id="3.30.450.20">
    <property type="entry name" value="PAS domain"/>
    <property type="match status" value="1"/>
</dbReference>
<reference evidence="12 13" key="1">
    <citation type="journal article" date="2011" name="J. Bacteriol.">
        <title>Complete genome sequence and updated annotation of Desulfovibrio alaskensis G20.</title>
        <authorList>
            <person name="Hauser L.J."/>
            <person name="Land M.L."/>
            <person name="Brown S.D."/>
            <person name="Larimer F."/>
            <person name="Keller K.L."/>
            <person name="Rapp-Giles B.J."/>
            <person name="Price M.N."/>
            <person name="Lin M."/>
            <person name="Bruce D.C."/>
            <person name="Detter J.C."/>
            <person name="Tapia R."/>
            <person name="Han C.S."/>
            <person name="Goodwin L.A."/>
            <person name="Cheng J.F."/>
            <person name="Pitluck S."/>
            <person name="Copeland A."/>
            <person name="Lucas S."/>
            <person name="Nolan M."/>
            <person name="Lapidus A.L."/>
            <person name="Palumbo A.V."/>
            <person name="Wall J.D."/>
        </authorList>
    </citation>
    <scope>NUCLEOTIDE SEQUENCE [LARGE SCALE GENOMIC DNA]</scope>
    <source>
        <strain evidence="13">ATCC BAA 1058 / DSM 17464 / G20</strain>
    </source>
</reference>